<proteinExistence type="predicted"/>
<dbReference type="InterPro" id="IPR001245">
    <property type="entry name" value="Ser-Thr/Tyr_kinase_cat_dom"/>
</dbReference>
<feature type="domain" description="Death" evidence="7">
    <location>
        <begin position="838"/>
        <end position="905"/>
    </location>
</feature>
<protein>
    <recommendedName>
        <fullName evidence="9">Protein kinase domain-containing protein</fullName>
    </recommendedName>
</protein>
<accession>A0A7S4PD68</accession>
<dbReference type="AlphaFoldDB" id="A0A7S4PD68"/>
<dbReference type="SUPFAM" id="SSF56112">
    <property type="entry name" value="Protein kinase-like (PK-like)"/>
    <property type="match status" value="1"/>
</dbReference>
<dbReference type="SMART" id="SM00220">
    <property type="entry name" value="S_TKc"/>
    <property type="match status" value="1"/>
</dbReference>
<keyword evidence="2" id="KW-0547">Nucleotide-binding</keyword>
<keyword evidence="4" id="KW-0067">ATP-binding</keyword>
<keyword evidence="3" id="KW-0418">Kinase</keyword>
<evidence type="ECO:0000259" key="6">
    <source>
        <dbReference type="PROSITE" id="PS50011"/>
    </source>
</evidence>
<evidence type="ECO:0000256" key="1">
    <source>
        <dbReference type="ARBA" id="ARBA00022679"/>
    </source>
</evidence>
<dbReference type="GO" id="GO:0007165">
    <property type="term" value="P:signal transduction"/>
    <property type="evidence" value="ECO:0007669"/>
    <property type="project" value="InterPro"/>
</dbReference>
<keyword evidence="5" id="KW-0175">Coiled coil</keyword>
<keyword evidence="1" id="KW-0808">Transferase</keyword>
<dbReference type="PRINTS" id="PR00109">
    <property type="entry name" value="TYRKINASE"/>
</dbReference>
<sequence length="905" mass="104015">MKTLTFSALDEIRSHRKHLSLVARRRCERVRQRQVWKVLKGNWISNKQCMEWRQWKESSPAELEELRAQTETQIDKVSELDPLASIWLDTIVELKTLEKQHERVKTKMNIAEECIKSMRVRREHDIESAFSNSKMTYEARIEYLNQIILQAADEFERGLDGFASSLSSLERQIESKSGATLSNHFSMKLELSQLKLEMKHLSEEAEAQRRALTAELQDKDLQIELLHSKLREQQLHLEAKMEDHITSQANLTSQIEMLQDELEQKNLEITQLQQAMDDEKSHSQALNLQFNAKESSLQGEMIGDRTKITELEALIQTKEDELLQNNEFYQEYTRKLQRQLCSNQEENKRQQEIIAELRSSQAASHSHRSSLERLVAAIDQIQQEVSSIHHDEEMLCHACTHPSSPNGLPSHSHAELERENIGLKKQNEVLSQELDRASEALLKRGDNFSESVKSLQLQLEASGRDLEMCQEKARTLRASLYRVKEIIEDAIPDCMNDTVLAKLMQGKDFLEDELSSSLLISSPKRANRTVESSHLDVSVKRRLEEISLDVTRVMEDLTSVIVESSKSVDASASHRDVEGATRTSKSRGFCLNAHRSYSDVLLAWREATVRSRMSGRRNMFSTLEYFTNADGSFNDCLVAGRFKKSELEVKAEKTGSGTFADVYRSEIRFPCVTKKMRAISGSDDLNSFVREGEMMRNLRHPNIVKMLGIHIHNNTYSYVLEFAQGVNLFDYLHKMQKSIAFTSQIKIHQQVCDAVAYIHSNRVMHRDLKPQNIIYRDSSSSIKICDFGLATFIPEGLDEVDPMHVGTGGTPAYLAPEILKRKAVGFKADAYSYAVVMWETFTRRLPWADCNLEQMTNRVVQAKDRPRCPAEMPQDLSRLIADCWHDEPARRKSFEEILECLRQMN</sequence>
<dbReference type="Gene3D" id="1.10.510.10">
    <property type="entry name" value="Transferase(Phosphotransferase) domain 1"/>
    <property type="match status" value="1"/>
</dbReference>
<dbReference type="Pfam" id="PF07714">
    <property type="entry name" value="PK_Tyr_Ser-Thr"/>
    <property type="match status" value="1"/>
</dbReference>
<dbReference type="PROSITE" id="PS00108">
    <property type="entry name" value="PROTEIN_KINASE_ST"/>
    <property type="match status" value="1"/>
</dbReference>
<evidence type="ECO:0008006" key="9">
    <source>
        <dbReference type="Google" id="ProtNLM"/>
    </source>
</evidence>
<dbReference type="GO" id="GO:0005524">
    <property type="term" value="F:ATP binding"/>
    <property type="evidence" value="ECO:0007669"/>
    <property type="project" value="UniProtKB-KW"/>
</dbReference>
<reference evidence="8" key="1">
    <citation type="submission" date="2021-01" db="EMBL/GenBank/DDBJ databases">
        <authorList>
            <person name="Corre E."/>
            <person name="Pelletier E."/>
            <person name="Niang G."/>
            <person name="Scheremetjew M."/>
            <person name="Finn R."/>
            <person name="Kale V."/>
            <person name="Holt S."/>
            <person name="Cochrane G."/>
            <person name="Meng A."/>
            <person name="Brown T."/>
            <person name="Cohen L."/>
        </authorList>
    </citation>
    <scope>NUCLEOTIDE SEQUENCE</scope>
    <source>
        <strain evidence="8">CCMP 2712</strain>
    </source>
</reference>
<dbReference type="GO" id="GO:0004674">
    <property type="term" value="F:protein serine/threonine kinase activity"/>
    <property type="evidence" value="ECO:0007669"/>
    <property type="project" value="TreeGrafter"/>
</dbReference>
<evidence type="ECO:0000259" key="7">
    <source>
        <dbReference type="PROSITE" id="PS50017"/>
    </source>
</evidence>
<dbReference type="PANTHER" id="PTHR44329">
    <property type="entry name" value="SERINE/THREONINE-PROTEIN KINASE TNNI3K-RELATED"/>
    <property type="match status" value="1"/>
</dbReference>
<dbReference type="EMBL" id="HBKN01042848">
    <property type="protein sequence ID" value="CAE2331540.1"/>
    <property type="molecule type" value="Transcribed_RNA"/>
</dbReference>
<dbReference type="InterPro" id="IPR008271">
    <property type="entry name" value="Ser/Thr_kinase_AS"/>
</dbReference>
<evidence type="ECO:0000313" key="8">
    <source>
        <dbReference type="EMBL" id="CAE2331540.1"/>
    </source>
</evidence>
<gene>
    <name evidence="8" type="ORF">GTHE00462_LOCUS33535</name>
</gene>
<dbReference type="PANTHER" id="PTHR44329:SF288">
    <property type="entry name" value="MITOGEN-ACTIVATED PROTEIN KINASE KINASE KINASE 20"/>
    <property type="match status" value="1"/>
</dbReference>
<dbReference type="PROSITE" id="PS50017">
    <property type="entry name" value="DEATH_DOMAIN"/>
    <property type="match status" value="1"/>
</dbReference>
<dbReference type="InterPro" id="IPR000719">
    <property type="entry name" value="Prot_kinase_dom"/>
</dbReference>
<name>A0A7S4PD68_GUITH</name>
<dbReference type="InterPro" id="IPR000488">
    <property type="entry name" value="Death_dom"/>
</dbReference>
<evidence type="ECO:0000256" key="3">
    <source>
        <dbReference type="ARBA" id="ARBA00022777"/>
    </source>
</evidence>
<feature type="coiled-coil region" evidence="5">
    <location>
        <begin position="248"/>
        <end position="282"/>
    </location>
</feature>
<feature type="domain" description="Protein kinase" evidence="6">
    <location>
        <begin position="648"/>
        <end position="905"/>
    </location>
</feature>
<dbReference type="PROSITE" id="PS50011">
    <property type="entry name" value="PROTEIN_KINASE_DOM"/>
    <property type="match status" value="1"/>
</dbReference>
<dbReference type="InterPro" id="IPR051681">
    <property type="entry name" value="Ser/Thr_Kinases-Pseudokinases"/>
</dbReference>
<evidence type="ECO:0000256" key="2">
    <source>
        <dbReference type="ARBA" id="ARBA00022741"/>
    </source>
</evidence>
<feature type="coiled-coil region" evidence="5">
    <location>
        <begin position="191"/>
        <end position="222"/>
    </location>
</feature>
<evidence type="ECO:0000256" key="5">
    <source>
        <dbReference type="SAM" id="Coils"/>
    </source>
</evidence>
<dbReference type="InterPro" id="IPR011009">
    <property type="entry name" value="Kinase-like_dom_sf"/>
</dbReference>
<organism evidence="8">
    <name type="scientific">Guillardia theta</name>
    <name type="common">Cryptophyte</name>
    <name type="synonym">Cryptomonas phi</name>
    <dbReference type="NCBI Taxonomy" id="55529"/>
    <lineage>
        <taxon>Eukaryota</taxon>
        <taxon>Cryptophyceae</taxon>
        <taxon>Pyrenomonadales</taxon>
        <taxon>Geminigeraceae</taxon>
        <taxon>Guillardia</taxon>
    </lineage>
</organism>
<feature type="coiled-coil region" evidence="5">
    <location>
        <begin position="413"/>
        <end position="440"/>
    </location>
</feature>
<evidence type="ECO:0000256" key="4">
    <source>
        <dbReference type="ARBA" id="ARBA00022840"/>
    </source>
</evidence>